<feature type="compositionally biased region" description="Basic residues" evidence="1">
    <location>
        <begin position="15"/>
        <end position="31"/>
    </location>
</feature>
<protein>
    <submittedName>
        <fullName evidence="3">Uncharacterized protein</fullName>
    </submittedName>
</protein>
<evidence type="ECO:0000313" key="4">
    <source>
        <dbReference type="Proteomes" id="UP000789595"/>
    </source>
</evidence>
<keyword evidence="2" id="KW-1133">Transmembrane helix</keyword>
<dbReference type="AlphaFoldDB" id="A0A8J2S5D9"/>
<proteinExistence type="predicted"/>
<comment type="caution">
    <text evidence="3">The sequence shown here is derived from an EMBL/GenBank/DDBJ whole genome shotgun (WGS) entry which is preliminary data.</text>
</comment>
<name>A0A8J2S5D9_9STRA</name>
<accession>A0A8J2S5D9</accession>
<evidence type="ECO:0000256" key="1">
    <source>
        <dbReference type="SAM" id="MobiDB-lite"/>
    </source>
</evidence>
<dbReference type="EMBL" id="CAKKNE010000001">
    <property type="protein sequence ID" value="CAH0364753.1"/>
    <property type="molecule type" value="Genomic_DNA"/>
</dbReference>
<feature type="compositionally biased region" description="Basic and acidic residues" evidence="1">
    <location>
        <begin position="32"/>
        <end position="72"/>
    </location>
</feature>
<evidence type="ECO:0000313" key="3">
    <source>
        <dbReference type="EMBL" id="CAH0364753.1"/>
    </source>
</evidence>
<feature type="region of interest" description="Disordered" evidence="1">
    <location>
        <begin position="1"/>
        <end position="89"/>
    </location>
</feature>
<gene>
    <name evidence="3" type="ORF">PECAL_1P11320</name>
</gene>
<feature type="transmembrane region" description="Helical" evidence="2">
    <location>
        <begin position="672"/>
        <end position="690"/>
    </location>
</feature>
<sequence length="846" mass="96950">MGDYEDHDLLVARHTSSRKDRHRRKKYRRDRVRPEDHEDLVAGLRQSHDAWTDVVKDRHADDDRYDYEERRSRSASASPAKRPPPRRDDDDVMLQVQEKLATQLHRQEQLHASMEKLLDRQRKLAQELVERDKQSRQHVQRIEAVVSSMATGEAVPDAPVAGPSSAVDHSGTLPRLAEELPYKDGLLSWSEENVGELFACIAFKHLKSVKDEVDNDEAEENANEIKQAAMAHGVDGRALPHLTIEDMEKIGEKAGHVEGGGECALKFVGHRIAILNSIHAFVEAYKAEPWDRVKELPLLLRAGKNRHEGEENLTEKLCKTFGVDIIQGDNSEEALRAAMVHKSSKPKAKKRPEVVVPVFATLLMKKLTEDTDGNLALVGTFIQRPLLYDLKAFDRESGNESKPYFDMRVNEGESKPEDCFEVRKVARDLGPGPKNKDLREGDEKGYFTTASTTFVAKMPLKLDSVYNEPPFNIMSATVMIELTSFIGTNALNEKFEMRPSFVSHAADLRNLCSVRDWKEDYKMDEMKRWELVTPMPTIEYEYDGGKGEKALYVPKLRLTYYLYEEAIQPVIETVMPIIFAYVANTYNIINSFKDEEREFKDYLANNVGIGLTIVFIIPSIAKSDAFDAEWKWNYVYVVWIFASLVLSLPAYLVRWQEPLFRLGNGANVTLAHLVIVFQWASLIIPLYNGLQWQARLRKIRVMKKIRSNWTEKKDLRMTFLGRPGSVSDWEQKYVKKNDTGKAANKKGSQDVLNDLRTFVVKTGDPKKPKIKLNPEILSHNAQTTTYTEAGPARKGRCEPWQFDERNHYIYCGLHRNYFQDKDVAKAIDHDKHNVPFQRKKNHEPIG</sequence>
<feature type="transmembrane region" description="Helical" evidence="2">
    <location>
        <begin position="633"/>
        <end position="652"/>
    </location>
</feature>
<evidence type="ECO:0000256" key="2">
    <source>
        <dbReference type="SAM" id="Phobius"/>
    </source>
</evidence>
<feature type="transmembrane region" description="Helical" evidence="2">
    <location>
        <begin position="602"/>
        <end position="621"/>
    </location>
</feature>
<organism evidence="3 4">
    <name type="scientific">Pelagomonas calceolata</name>
    <dbReference type="NCBI Taxonomy" id="35677"/>
    <lineage>
        <taxon>Eukaryota</taxon>
        <taxon>Sar</taxon>
        <taxon>Stramenopiles</taxon>
        <taxon>Ochrophyta</taxon>
        <taxon>Pelagophyceae</taxon>
        <taxon>Pelagomonadales</taxon>
        <taxon>Pelagomonadaceae</taxon>
        <taxon>Pelagomonas</taxon>
    </lineage>
</organism>
<keyword evidence="2" id="KW-0472">Membrane</keyword>
<keyword evidence="2" id="KW-0812">Transmembrane</keyword>
<dbReference type="Proteomes" id="UP000789595">
    <property type="component" value="Unassembled WGS sequence"/>
</dbReference>
<reference evidence="3" key="1">
    <citation type="submission" date="2021-11" db="EMBL/GenBank/DDBJ databases">
        <authorList>
            <consortium name="Genoscope - CEA"/>
            <person name="William W."/>
        </authorList>
    </citation>
    <scope>NUCLEOTIDE SEQUENCE</scope>
</reference>
<keyword evidence="4" id="KW-1185">Reference proteome</keyword>
<dbReference type="CDD" id="cd09487">
    <property type="entry name" value="SAM_superfamily"/>
    <property type="match status" value="1"/>
</dbReference>